<dbReference type="InterPro" id="IPR025202">
    <property type="entry name" value="PLD-like_dom"/>
</dbReference>
<feature type="chain" id="PRO_5034349477" description="phospholipase D" evidence="7">
    <location>
        <begin position="32"/>
        <end position="198"/>
    </location>
</feature>
<evidence type="ECO:0000313" key="9">
    <source>
        <dbReference type="EMBL" id="MBN8744107.1"/>
    </source>
</evidence>
<keyword evidence="5" id="KW-0442">Lipid degradation</keyword>
<proteinExistence type="inferred from homology"/>
<sequence>MSFKAFATRSPCARLLACALLAAACTLPAQARSPQALALPTQAAVSSAFSPSGGALALVLQAIDQAHSSIQMAAYLFTSSDVARALVQAKKRGVQVQVLVDWKSNFDEDARYARHALGILRNAGIAVRSVDVYPIFHDKYMVIDRRTVQTGSFNYTYSAAHRNAENVLVMWNAPELAAQYLADWQRNWALSQPVVLPY</sequence>
<dbReference type="SUPFAM" id="SSF56024">
    <property type="entry name" value="Phospholipase D/nuclease"/>
    <property type="match status" value="1"/>
</dbReference>
<dbReference type="SMART" id="SM00155">
    <property type="entry name" value="PLDc"/>
    <property type="match status" value="1"/>
</dbReference>
<dbReference type="EMBL" id="JAFKMR010000015">
    <property type="protein sequence ID" value="MBN8744107.1"/>
    <property type="molecule type" value="Genomic_DNA"/>
</dbReference>
<accession>A0A8I1MY39</accession>
<protein>
    <recommendedName>
        <fullName evidence="3">phospholipase D</fullName>
        <ecNumber evidence="3">3.1.4.4</ecNumber>
    </recommendedName>
</protein>
<reference evidence="9" key="1">
    <citation type="submission" date="2021-02" db="EMBL/GenBank/DDBJ databases">
        <title>Thiocyanate and organic carbon inputs drive convergent selection for specific autotrophic Afipia and Thiobacillus strains within complex microbiomes.</title>
        <authorList>
            <person name="Huddy R.J."/>
            <person name="Sachdeva R."/>
            <person name="Kadzinga F."/>
            <person name="Kantor R.S."/>
            <person name="Harrison S.T.L."/>
            <person name="Banfield J.F."/>
        </authorList>
    </citation>
    <scope>NUCLEOTIDE SEQUENCE</scope>
    <source>
        <strain evidence="9">SCN18_13_7_16_R3_B_64_19</strain>
    </source>
</reference>
<comment type="similarity">
    <text evidence="2">Belongs to the phospholipase D family.</text>
</comment>
<feature type="signal peptide" evidence="7">
    <location>
        <begin position="1"/>
        <end position="31"/>
    </location>
</feature>
<evidence type="ECO:0000256" key="3">
    <source>
        <dbReference type="ARBA" id="ARBA00012027"/>
    </source>
</evidence>
<dbReference type="PROSITE" id="PS50035">
    <property type="entry name" value="PLD"/>
    <property type="match status" value="1"/>
</dbReference>
<dbReference type="PANTHER" id="PTHR43856:SF1">
    <property type="entry name" value="MITOCHONDRIAL CARDIOLIPIN HYDROLASE"/>
    <property type="match status" value="1"/>
</dbReference>
<dbReference type="PANTHER" id="PTHR43856">
    <property type="entry name" value="CARDIOLIPIN HYDROLASE"/>
    <property type="match status" value="1"/>
</dbReference>
<evidence type="ECO:0000256" key="6">
    <source>
        <dbReference type="ARBA" id="ARBA00023098"/>
    </source>
</evidence>
<dbReference type="PROSITE" id="PS51257">
    <property type="entry name" value="PROKAR_LIPOPROTEIN"/>
    <property type="match status" value="1"/>
</dbReference>
<evidence type="ECO:0000256" key="2">
    <source>
        <dbReference type="ARBA" id="ARBA00008664"/>
    </source>
</evidence>
<evidence type="ECO:0000259" key="8">
    <source>
        <dbReference type="PROSITE" id="PS50035"/>
    </source>
</evidence>
<dbReference type="GO" id="GO:0006793">
    <property type="term" value="P:phosphorus metabolic process"/>
    <property type="evidence" value="ECO:0007669"/>
    <property type="project" value="UniProtKB-ARBA"/>
</dbReference>
<keyword evidence="6" id="KW-0443">Lipid metabolism</keyword>
<gene>
    <name evidence="9" type="ORF">J0I24_07325</name>
</gene>
<dbReference type="Gene3D" id="3.30.870.10">
    <property type="entry name" value="Endonuclease Chain A"/>
    <property type="match status" value="1"/>
</dbReference>
<comment type="caution">
    <text evidence="9">The sequence shown here is derived from an EMBL/GenBank/DDBJ whole genome shotgun (WGS) entry which is preliminary data.</text>
</comment>
<dbReference type="InterPro" id="IPR001736">
    <property type="entry name" value="PLipase_D/transphosphatidylase"/>
</dbReference>
<dbReference type="GO" id="GO:0016891">
    <property type="term" value="F:RNA endonuclease activity producing 5'-phosphomonoesters, hydrolytic mechanism"/>
    <property type="evidence" value="ECO:0007669"/>
    <property type="project" value="TreeGrafter"/>
</dbReference>
<evidence type="ECO:0000313" key="10">
    <source>
        <dbReference type="Proteomes" id="UP000664800"/>
    </source>
</evidence>
<dbReference type="RefSeq" id="WP_276729527.1">
    <property type="nucleotide sequence ID" value="NZ_JAFKMR010000015.1"/>
</dbReference>
<dbReference type="InterPro" id="IPR051406">
    <property type="entry name" value="PLD_domain"/>
</dbReference>
<dbReference type="AlphaFoldDB" id="A0A8I1MY39"/>
<dbReference type="GO" id="GO:0004630">
    <property type="term" value="F:phospholipase D activity"/>
    <property type="evidence" value="ECO:0007669"/>
    <property type="project" value="UniProtKB-EC"/>
</dbReference>
<keyword evidence="4" id="KW-0378">Hydrolase</keyword>
<dbReference type="Pfam" id="PF13091">
    <property type="entry name" value="PLDc_2"/>
    <property type="match status" value="1"/>
</dbReference>
<evidence type="ECO:0000256" key="7">
    <source>
        <dbReference type="SAM" id="SignalP"/>
    </source>
</evidence>
<evidence type="ECO:0000256" key="4">
    <source>
        <dbReference type="ARBA" id="ARBA00022801"/>
    </source>
</evidence>
<evidence type="ECO:0000256" key="1">
    <source>
        <dbReference type="ARBA" id="ARBA00000798"/>
    </source>
</evidence>
<dbReference type="CDD" id="cd09170">
    <property type="entry name" value="PLDc_Nuc"/>
    <property type="match status" value="1"/>
</dbReference>
<name>A0A8I1MY39_THIA3</name>
<keyword evidence="7" id="KW-0732">Signal</keyword>
<dbReference type="GO" id="GO:0016042">
    <property type="term" value="P:lipid catabolic process"/>
    <property type="evidence" value="ECO:0007669"/>
    <property type="project" value="UniProtKB-KW"/>
</dbReference>
<feature type="domain" description="PLD phosphodiesterase" evidence="8">
    <location>
        <begin position="132"/>
        <end position="159"/>
    </location>
</feature>
<organism evidence="9 10">
    <name type="scientific">Thiomonas arsenitoxydans (strain DSM 22701 / CIP 110005 / 3As)</name>
    <dbReference type="NCBI Taxonomy" id="426114"/>
    <lineage>
        <taxon>Bacteria</taxon>
        <taxon>Pseudomonadati</taxon>
        <taxon>Pseudomonadota</taxon>
        <taxon>Betaproteobacteria</taxon>
        <taxon>Burkholderiales</taxon>
        <taxon>Thiomonas</taxon>
    </lineage>
</organism>
<dbReference type="Proteomes" id="UP000664800">
    <property type="component" value="Unassembled WGS sequence"/>
</dbReference>
<evidence type="ECO:0000256" key="5">
    <source>
        <dbReference type="ARBA" id="ARBA00022963"/>
    </source>
</evidence>
<comment type="catalytic activity">
    <reaction evidence="1">
        <text>a 1,2-diacyl-sn-glycero-3-phosphocholine + H2O = a 1,2-diacyl-sn-glycero-3-phosphate + choline + H(+)</text>
        <dbReference type="Rhea" id="RHEA:14445"/>
        <dbReference type="ChEBI" id="CHEBI:15354"/>
        <dbReference type="ChEBI" id="CHEBI:15377"/>
        <dbReference type="ChEBI" id="CHEBI:15378"/>
        <dbReference type="ChEBI" id="CHEBI:57643"/>
        <dbReference type="ChEBI" id="CHEBI:58608"/>
        <dbReference type="EC" id="3.1.4.4"/>
    </reaction>
</comment>
<dbReference type="EC" id="3.1.4.4" evidence="3"/>